<evidence type="ECO:0000256" key="2">
    <source>
        <dbReference type="ARBA" id="ARBA00022688"/>
    </source>
</evidence>
<dbReference type="Pfam" id="PF04345">
    <property type="entry name" value="Chor_lyase"/>
    <property type="match status" value="1"/>
</dbReference>
<name>A0A5P3MSC9_NEIAN</name>
<keyword evidence="4" id="KW-0670">Pyruvate</keyword>
<gene>
    <name evidence="5" type="ORF">D0T90_08050</name>
</gene>
<evidence type="ECO:0000313" key="5">
    <source>
        <dbReference type="EMBL" id="QEY24428.1"/>
    </source>
</evidence>
<dbReference type="EMBL" id="CP031699">
    <property type="protein sequence ID" value="QEY24428.1"/>
    <property type="molecule type" value="Genomic_DNA"/>
</dbReference>
<dbReference type="OrthoDB" id="8606430at2"/>
<dbReference type="Gene3D" id="3.40.1410.10">
    <property type="entry name" value="Chorismate lyase-like"/>
    <property type="match status" value="1"/>
</dbReference>
<evidence type="ECO:0000313" key="6">
    <source>
        <dbReference type="Proteomes" id="UP000325536"/>
    </source>
</evidence>
<sequence>MDFVQTWQTRPPEGTPPLMLANSLTAALRAIDSTFSVRLLYLGAPENSPCLPLGLPSANHALFVRDVALCLHGEPVVLARSQCSADSANWRSILDCGNRPLGEKLFDGSLPLTRSPFEFARLPVENQTEALVRRSRFLWNQETLWLAECFLPALNPYLTDNPSPYSQTA</sequence>
<protein>
    <submittedName>
        <fullName evidence="5">Chorismate lyase</fullName>
    </submittedName>
</protein>
<evidence type="ECO:0000256" key="3">
    <source>
        <dbReference type="ARBA" id="ARBA00023239"/>
    </source>
</evidence>
<dbReference type="InterPro" id="IPR007440">
    <property type="entry name" value="Chorismate--pyruvate_lyase"/>
</dbReference>
<evidence type="ECO:0000256" key="4">
    <source>
        <dbReference type="ARBA" id="ARBA00023317"/>
    </source>
</evidence>
<dbReference type="PANTHER" id="PTHR38683:SF1">
    <property type="entry name" value="CHORISMATE PYRUVATE-LYASE"/>
    <property type="match status" value="1"/>
</dbReference>
<dbReference type="InterPro" id="IPR028978">
    <property type="entry name" value="Chorismate_lyase_/UTRA_dom_sf"/>
</dbReference>
<accession>A0A5P3MSC9</accession>
<dbReference type="GO" id="GO:0005829">
    <property type="term" value="C:cytosol"/>
    <property type="evidence" value="ECO:0007669"/>
    <property type="project" value="TreeGrafter"/>
</dbReference>
<organism evidence="5 6">
    <name type="scientific">Neisseria animalis</name>
    <dbReference type="NCBI Taxonomy" id="492"/>
    <lineage>
        <taxon>Bacteria</taxon>
        <taxon>Pseudomonadati</taxon>
        <taxon>Pseudomonadota</taxon>
        <taxon>Betaproteobacteria</taxon>
        <taxon>Neisseriales</taxon>
        <taxon>Neisseriaceae</taxon>
        <taxon>Neisseria</taxon>
    </lineage>
</organism>
<keyword evidence="1" id="KW-0963">Cytoplasm</keyword>
<dbReference type="GO" id="GO:0008813">
    <property type="term" value="F:chorismate lyase activity"/>
    <property type="evidence" value="ECO:0007669"/>
    <property type="project" value="InterPro"/>
</dbReference>
<dbReference type="PANTHER" id="PTHR38683">
    <property type="entry name" value="CHORISMATE PYRUVATE-LYASE"/>
    <property type="match status" value="1"/>
</dbReference>
<keyword evidence="6" id="KW-1185">Reference proteome</keyword>
<dbReference type="SUPFAM" id="SSF64288">
    <property type="entry name" value="Chorismate lyase-like"/>
    <property type="match status" value="1"/>
</dbReference>
<dbReference type="KEGG" id="naq:D0T90_08050"/>
<keyword evidence="2" id="KW-0831">Ubiquinone biosynthesis</keyword>
<dbReference type="RefSeq" id="WP_123795958.1">
    <property type="nucleotide sequence ID" value="NZ_CP031699.1"/>
</dbReference>
<evidence type="ECO:0000256" key="1">
    <source>
        <dbReference type="ARBA" id="ARBA00022490"/>
    </source>
</evidence>
<dbReference type="GO" id="GO:0006744">
    <property type="term" value="P:ubiquinone biosynthetic process"/>
    <property type="evidence" value="ECO:0007669"/>
    <property type="project" value="UniProtKB-KW"/>
</dbReference>
<dbReference type="AlphaFoldDB" id="A0A5P3MSC9"/>
<dbReference type="Proteomes" id="UP000325536">
    <property type="component" value="Chromosome"/>
</dbReference>
<proteinExistence type="predicted"/>
<keyword evidence="3 5" id="KW-0456">Lyase</keyword>
<reference evidence="5 6" key="1">
    <citation type="submission" date="2018-08" db="EMBL/GenBank/DDBJ databases">
        <title>Neisseria animalis ATCC 49930 complete genome.</title>
        <authorList>
            <person name="Veseli I.A."/>
            <person name="Mascarenhas dos Santos A.C."/>
            <person name="Buttler R."/>
            <person name="Pombert J.-F."/>
        </authorList>
    </citation>
    <scope>NUCLEOTIDE SEQUENCE [LARGE SCALE GENOMIC DNA]</scope>
    <source>
        <strain evidence="5 6">ATCC 49930</strain>
    </source>
</reference>